<dbReference type="AlphaFoldDB" id="A0A6C0DXI5"/>
<dbReference type="InterPro" id="IPR018687">
    <property type="entry name" value="DUF2177_membr"/>
</dbReference>
<evidence type="ECO:0000256" key="1">
    <source>
        <dbReference type="SAM" id="Phobius"/>
    </source>
</evidence>
<keyword evidence="1" id="KW-0812">Transmembrane</keyword>
<sequence length="137" mass="15684">MNYKEILISSITLLGLDFVYLYNTKDIFSKQIFDVQNSETKLNYVGMILCYLLLIFGINYFIISDKKSLSYACLLGLFVYGVYELTNLAIFTKWTYKSVIIDTLWGGILFTLTAFITYKLVNNPVDLSNTHPASIIV</sequence>
<dbReference type="Pfam" id="PF09945">
    <property type="entry name" value="DUF2177"/>
    <property type="match status" value="1"/>
</dbReference>
<organism evidence="2">
    <name type="scientific">viral metagenome</name>
    <dbReference type="NCBI Taxonomy" id="1070528"/>
    <lineage>
        <taxon>unclassified sequences</taxon>
        <taxon>metagenomes</taxon>
        <taxon>organismal metagenomes</taxon>
    </lineage>
</organism>
<protein>
    <recommendedName>
        <fullName evidence="3">DUF2177 family protein</fullName>
    </recommendedName>
</protein>
<keyword evidence="1" id="KW-1133">Transmembrane helix</keyword>
<reference evidence="2" key="1">
    <citation type="journal article" date="2020" name="Nature">
        <title>Giant virus diversity and host interactions through global metagenomics.</title>
        <authorList>
            <person name="Schulz F."/>
            <person name="Roux S."/>
            <person name="Paez-Espino D."/>
            <person name="Jungbluth S."/>
            <person name="Walsh D.A."/>
            <person name="Denef V.J."/>
            <person name="McMahon K.D."/>
            <person name="Konstantinidis K.T."/>
            <person name="Eloe-Fadrosh E.A."/>
            <person name="Kyrpides N.C."/>
            <person name="Woyke T."/>
        </authorList>
    </citation>
    <scope>NUCLEOTIDE SEQUENCE</scope>
    <source>
        <strain evidence="2">GVMAG-M-3300023179-103</strain>
    </source>
</reference>
<feature type="transmembrane region" description="Helical" evidence="1">
    <location>
        <begin position="103"/>
        <end position="121"/>
    </location>
</feature>
<accession>A0A6C0DXI5</accession>
<evidence type="ECO:0008006" key="3">
    <source>
        <dbReference type="Google" id="ProtNLM"/>
    </source>
</evidence>
<evidence type="ECO:0000313" key="2">
    <source>
        <dbReference type="EMBL" id="QHT21577.1"/>
    </source>
</evidence>
<feature type="transmembrane region" description="Helical" evidence="1">
    <location>
        <begin position="6"/>
        <end position="23"/>
    </location>
</feature>
<name>A0A6C0DXI5_9ZZZZ</name>
<feature type="transmembrane region" description="Helical" evidence="1">
    <location>
        <begin position="69"/>
        <end position="91"/>
    </location>
</feature>
<feature type="transmembrane region" description="Helical" evidence="1">
    <location>
        <begin position="44"/>
        <end position="63"/>
    </location>
</feature>
<keyword evidence="1" id="KW-0472">Membrane</keyword>
<proteinExistence type="predicted"/>
<dbReference type="EMBL" id="MN739695">
    <property type="protein sequence ID" value="QHT21577.1"/>
    <property type="molecule type" value="Genomic_DNA"/>
</dbReference>